<organism evidence="1">
    <name type="scientific">Anguilla anguilla</name>
    <name type="common">European freshwater eel</name>
    <name type="synonym">Muraena anguilla</name>
    <dbReference type="NCBI Taxonomy" id="7936"/>
    <lineage>
        <taxon>Eukaryota</taxon>
        <taxon>Metazoa</taxon>
        <taxon>Chordata</taxon>
        <taxon>Craniata</taxon>
        <taxon>Vertebrata</taxon>
        <taxon>Euteleostomi</taxon>
        <taxon>Actinopterygii</taxon>
        <taxon>Neopterygii</taxon>
        <taxon>Teleostei</taxon>
        <taxon>Anguilliformes</taxon>
        <taxon>Anguillidae</taxon>
        <taxon>Anguilla</taxon>
    </lineage>
</organism>
<sequence>MPNVLPKSSEECRTVWLITRESPQVDSGHQSACSIQGEFVQLKIML</sequence>
<dbReference type="AlphaFoldDB" id="A0A0E9UA27"/>
<evidence type="ECO:0000313" key="1">
    <source>
        <dbReference type="EMBL" id="JAH61798.1"/>
    </source>
</evidence>
<name>A0A0E9UA27_ANGAN</name>
<accession>A0A0E9UA27</accession>
<proteinExistence type="predicted"/>
<reference evidence="1" key="2">
    <citation type="journal article" date="2015" name="Fish Shellfish Immunol.">
        <title>Early steps in the European eel (Anguilla anguilla)-Vibrio vulnificus interaction in the gills: Role of the RtxA13 toxin.</title>
        <authorList>
            <person name="Callol A."/>
            <person name="Pajuelo D."/>
            <person name="Ebbesson L."/>
            <person name="Teles M."/>
            <person name="MacKenzie S."/>
            <person name="Amaro C."/>
        </authorList>
    </citation>
    <scope>NUCLEOTIDE SEQUENCE</scope>
</reference>
<dbReference type="EMBL" id="GBXM01046779">
    <property type="protein sequence ID" value="JAH61798.1"/>
    <property type="molecule type" value="Transcribed_RNA"/>
</dbReference>
<protein>
    <submittedName>
        <fullName evidence="1">Uncharacterized protein</fullName>
    </submittedName>
</protein>
<reference evidence="1" key="1">
    <citation type="submission" date="2014-11" db="EMBL/GenBank/DDBJ databases">
        <authorList>
            <person name="Amaro Gonzalez C."/>
        </authorList>
    </citation>
    <scope>NUCLEOTIDE SEQUENCE</scope>
</reference>